<feature type="transmembrane region" description="Helical" evidence="7">
    <location>
        <begin position="335"/>
        <end position="354"/>
    </location>
</feature>
<sequence length="370" mass="41702">MKPLSSIIYAKNNKGKTFSSMQAIVIAVFFIMILYTFFQTIEVLQTNKTIKPMEYSNTIASLDEKDINKETLDEIKEKDMVDYIVPTSNIYTLRYMMPGISDRTKVLGLKEKDMSTFLEKQNMELISGRLPKEGEKEIAISEFSSKNRNSNIGDMVGTDINEFDTLPGSFEIVGILKGDGFYSICPWKEDEFSGKYFIFPKEGQIDKLGTYLESFDKGKFDIATLEKTKVDFDSSMDIIKTLDLITIISLVVIVIIVGISKYAEFLNRKEEIGLLNALGYSKGHLLKRAFLEVLVINILGLLIGILISVGVNALIKQGLWSKLGVDLALLFTWKSMFMSLLLAMFTTLFTLIPINNLINKIDPIKTVEGD</sequence>
<gene>
    <name evidence="9" type="ORF">CLVI_28300</name>
</gene>
<evidence type="ECO:0000256" key="3">
    <source>
        <dbReference type="ARBA" id="ARBA00022692"/>
    </source>
</evidence>
<comment type="subcellular location">
    <subcellularLocation>
        <location evidence="1">Cell membrane</location>
        <topology evidence="1">Multi-pass membrane protein</topology>
    </subcellularLocation>
</comment>
<dbReference type="InterPro" id="IPR050250">
    <property type="entry name" value="Macrolide_Exporter_MacB"/>
</dbReference>
<feature type="transmembrane region" description="Helical" evidence="7">
    <location>
        <begin position="244"/>
        <end position="263"/>
    </location>
</feature>
<evidence type="ECO:0000256" key="5">
    <source>
        <dbReference type="ARBA" id="ARBA00023136"/>
    </source>
</evidence>
<dbReference type="EMBL" id="PVXQ01000038">
    <property type="protein sequence ID" value="PRR80992.1"/>
    <property type="molecule type" value="Genomic_DNA"/>
</dbReference>
<organism evidence="9 10">
    <name type="scientific">Clostridium vincentii</name>
    <dbReference type="NCBI Taxonomy" id="52704"/>
    <lineage>
        <taxon>Bacteria</taxon>
        <taxon>Bacillati</taxon>
        <taxon>Bacillota</taxon>
        <taxon>Clostridia</taxon>
        <taxon>Eubacteriales</taxon>
        <taxon>Clostridiaceae</taxon>
        <taxon>Clostridium</taxon>
    </lineage>
</organism>
<dbReference type="RefSeq" id="WP_106060749.1">
    <property type="nucleotide sequence ID" value="NZ_PVXQ01000038.1"/>
</dbReference>
<evidence type="ECO:0000256" key="2">
    <source>
        <dbReference type="ARBA" id="ARBA00022475"/>
    </source>
</evidence>
<comment type="similarity">
    <text evidence="6">Belongs to the ABC-4 integral membrane protein family.</text>
</comment>
<keyword evidence="2" id="KW-1003">Cell membrane</keyword>
<keyword evidence="5 7" id="KW-0472">Membrane</keyword>
<evidence type="ECO:0000256" key="7">
    <source>
        <dbReference type="SAM" id="Phobius"/>
    </source>
</evidence>
<dbReference type="GO" id="GO:0005886">
    <property type="term" value="C:plasma membrane"/>
    <property type="evidence" value="ECO:0007669"/>
    <property type="project" value="UniProtKB-SubCell"/>
</dbReference>
<keyword evidence="10" id="KW-1185">Reference proteome</keyword>
<evidence type="ECO:0000256" key="1">
    <source>
        <dbReference type="ARBA" id="ARBA00004651"/>
    </source>
</evidence>
<keyword evidence="3 7" id="KW-0812">Transmembrane</keyword>
<feature type="transmembrane region" description="Helical" evidence="7">
    <location>
        <begin position="21"/>
        <end position="38"/>
    </location>
</feature>
<dbReference type="PANTHER" id="PTHR30572:SF4">
    <property type="entry name" value="ABC TRANSPORTER PERMEASE YTRF"/>
    <property type="match status" value="1"/>
</dbReference>
<proteinExistence type="inferred from homology"/>
<name>A0A2T0BAX5_9CLOT</name>
<feature type="domain" description="ABC3 transporter permease C-terminal" evidence="8">
    <location>
        <begin position="245"/>
        <end position="360"/>
    </location>
</feature>
<dbReference type="Pfam" id="PF02687">
    <property type="entry name" value="FtsX"/>
    <property type="match status" value="1"/>
</dbReference>
<evidence type="ECO:0000256" key="6">
    <source>
        <dbReference type="ARBA" id="ARBA00038076"/>
    </source>
</evidence>
<accession>A0A2T0BAX5</accession>
<evidence type="ECO:0000256" key="4">
    <source>
        <dbReference type="ARBA" id="ARBA00022989"/>
    </source>
</evidence>
<dbReference type="PANTHER" id="PTHR30572">
    <property type="entry name" value="MEMBRANE COMPONENT OF TRANSPORTER-RELATED"/>
    <property type="match status" value="1"/>
</dbReference>
<evidence type="ECO:0000259" key="8">
    <source>
        <dbReference type="Pfam" id="PF02687"/>
    </source>
</evidence>
<comment type="caution">
    <text evidence="9">The sequence shown here is derived from an EMBL/GenBank/DDBJ whole genome shotgun (WGS) entry which is preliminary data.</text>
</comment>
<keyword evidence="4 7" id="KW-1133">Transmembrane helix</keyword>
<dbReference type="Proteomes" id="UP000239471">
    <property type="component" value="Unassembled WGS sequence"/>
</dbReference>
<reference evidence="9 10" key="1">
    <citation type="submission" date="2018-03" db="EMBL/GenBank/DDBJ databases">
        <title>Genome sequence of Clostridium vincentii DSM 10228.</title>
        <authorList>
            <person name="Poehlein A."/>
            <person name="Daniel R."/>
        </authorList>
    </citation>
    <scope>NUCLEOTIDE SEQUENCE [LARGE SCALE GENOMIC DNA]</scope>
    <source>
        <strain evidence="9 10">DSM 10228</strain>
    </source>
</reference>
<evidence type="ECO:0000313" key="9">
    <source>
        <dbReference type="EMBL" id="PRR80992.1"/>
    </source>
</evidence>
<dbReference type="AlphaFoldDB" id="A0A2T0BAX5"/>
<evidence type="ECO:0000313" key="10">
    <source>
        <dbReference type="Proteomes" id="UP000239471"/>
    </source>
</evidence>
<dbReference type="InterPro" id="IPR003838">
    <property type="entry name" value="ABC3_permease_C"/>
</dbReference>
<dbReference type="GO" id="GO:0022857">
    <property type="term" value="F:transmembrane transporter activity"/>
    <property type="evidence" value="ECO:0007669"/>
    <property type="project" value="TreeGrafter"/>
</dbReference>
<feature type="transmembrane region" description="Helical" evidence="7">
    <location>
        <begin position="289"/>
        <end position="315"/>
    </location>
</feature>
<dbReference type="OrthoDB" id="1898449at2"/>
<protein>
    <submittedName>
        <fullName evidence="9">FtsX-like permease family protein</fullName>
    </submittedName>
</protein>